<dbReference type="Pfam" id="PF03909">
    <property type="entry name" value="BSD"/>
    <property type="match status" value="1"/>
</dbReference>
<evidence type="ECO:0000313" key="9">
    <source>
        <dbReference type="EMBL" id="VDL89937.1"/>
    </source>
</evidence>
<dbReference type="SMART" id="SM00751">
    <property type="entry name" value="BSD"/>
    <property type="match status" value="2"/>
</dbReference>
<feature type="domain" description="BSD" evidence="8">
    <location>
        <begin position="102"/>
        <end position="148"/>
    </location>
</feature>
<proteinExistence type="inferred from homology"/>
<reference evidence="9 10" key="2">
    <citation type="submission" date="2018-11" db="EMBL/GenBank/DDBJ databases">
        <authorList>
            <consortium name="Pathogen Informatics"/>
        </authorList>
    </citation>
    <scope>NUCLEOTIDE SEQUENCE [LARGE SCALE GENOMIC DNA]</scope>
    <source>
        <strain evidence="9 10">NST_G2</strain>
    </source>
</reference>
<comment type="similarity">
    <text evidence="2">Belongs to the TFB1 family.</text>
</comment>
<feature type="region of interest" description="Disordered" evidence="7">
    <location>
        <begin position="535"/>
        <end position="557"/>
    </location>
</feature>
<organism evidence="11">
    <name type="scientific">Schistocephalus solidus</name>
    <name type="common">Tapeworm</name>
    <dbReference type="NCBI Taxonomy" id="70667"/>
    <lineage>
        <taxon>Eukaryota</taxon>
        <taxon>Metazoa</taxon>
        <taxon>Spiralia</taxon>
        <taxon>Lophotrochozoa</taxon>
        <taxon>Platyhelminthes</taxon>
        <taxon>Cestoda</taxon>
        <taxon>Eucestoda</taxon>
        <taxon>Diphyllobothriidea</taxon>
        <taxon>Diphyllobothriidae</taxon>
        <taxon>Schistocephalus</taxon>
    </lineage>
</organism>
<comment type="subcellular location">
    <subcellularLocation>
        <location evidence="1">Nucleus</location>
    </subcellularLocation>
</comment>
<keyword evidence="6" id="KW-0539">Nucleus</keyword>
<evidence type="ECO:0000259" key="8">
    <source>
        <dbReference type="PROSITE" id="PS50858"/>
    </source>
</evidence>
<protein>
    <submittedName>
        <fullName evidence="11">General transcription factor IIH subunit 1</fullName>
    </submittedName>
</protein>
<evidence type="ECO:0000256" key="6">
    <source>
        <dbReference type="ARBA" id="ARBA00023242"/>
    </source>
</evidence>
<dbReference type="InterPro" id="IPR027079">
    <property type="entry name" value="Tfb1/GTF2H1"/>
</dbReference>
<dbReference type="GO" id="GO:0000439">
    <property type="term" value="C:transcription factor TFIIH core complex"/>
    <property type="evidence" value="ECO:0007669"/>
    <property type="project" value="InterPro"/>
</dbReference>
<feature type="region of interest" description="Disordered" evidence="7">
    <location>
        <begin position="151"/>
        <end position="174"/>
    </location>
</feature>
<keyword evidence="4" id="KW-0805">Transcription regulation</keyword>
<sequence>MSKQKEDVLLMVKHVKYKKVDGTLYVNSGRVAWRNQTSDSFRISAPFEDIRLQRVSPDQKEKVQLQLLMHNNESFTFQFSDPIGREKQLEMRNRVKEMLQHLLPKFKDKAHSELNEKFRLLESNPQLLALYKELVVTGILSSEEFWARPEFPQKSGSSPSVSNAKASDKQSLTDATGKSQALASYRLQERAQTPGVPSFLLSDIKPEVDGVNSIKYNLTQETIDAIFRAYPTVRQRHRELVPDKLSQTAFWEKFFQSHYFHRFVYFLSSDVLFMFLLHHFSDAFRDRIQIKQDDVFGECAAQDERILQSELRKSRRMRLSTHLNIGELEDKNAFQGYGTDLKDTDITPVAAAPATPSVSEQKLSANQLLLRRFNMHSIMILRSLCSIDPPSQHPANHLDSTRNEASYKELASSGHLKERIFRTELLDETPDATISLQLEQTKDYFEGPTVAQSKSVSGLQLNGGPGSASFKSGLNPSQAKQALLACLASIRMARRGPPSVCSDYNAQLAIADVSAGGFLMGGKATVREQMDWKVDSRTSAGTSSNGTPGSSVNDAVSAAPQHSHSVVLLSPDQSKELALLYVSAGELLRHFWACFPVTSPQLGEKLDRISESLNRFKSTKLYPFITSLESPGVIVEPSTSSPATKGACSTNRYRSRVTAHLESMINCAESKYKEWNERRRK</sequence>
<dbReference type="Pfam" id="PF08567">
    <property type="entry name" value="PH_TFIIH"/>
    <property type="match status" value="1"/>
</dbReference>
<reference evidence="11" key="1">
    <citation type="submission" date="2016-06" db="UniProtKB">
        <authorList>
            <consortium name="WormBaseParasite"/>
        </authorList>
    </citation>
    <scope>IDENTIFICATION</scope>
</reference>
<accession>A0A183SH54</accession>
<evidence type="ECO:0000256" key="2">
    <source>
        <dbReference type="ARBA" id="ARBA00009448"/>
    </source>
</evidence>
<evidence type="ECO:0000313" key="10">
    <source>
        <dbReference type="Proteomes" id="UP000275846"/>
    </source>
</evidence>
<dbReference type="SUPFAM" id="SSF50729">
    <property type="entry name" value="PH domain-like"/>
    <property type="match status" value="1"/>
</dbReference>
<dbReference type="STRING" id="70667.A0A183SH54"/>
<dbReference type="WBParaSite" id="SSLN_0000365901-mRNA-1">
    <property type="protein sequence ID" value="SSLN_0000365901-mRNA-1"/>
    <property type="gene ID" value="SSLN_0000365901"/>
</dbReference>
<dbReference type="Gene3D" id="6.10.140.1200">
    <property type="match status" value="1"/>
</dbReference>
<keyword evidence="10" id="KW-1185">Reference proteome</keyword>
<name>A0A183SH54_SCHSO</name>
<dbReference type="SUPFAM" id="SSF140383">
    <property type="entry name" value="BSD domain-like"/>
    <property type="match status" value="2"/>
</dbReference>
<keyword evidence="3" id="KW-0677">Repeat</keyword>
<evidence type="ECO:0000313" key="11">
    <source>
        <dbReference type="WBParaSite" id="SSLN_0000365901-mRNA-1"/>
    </source>
</evidence>
<feature type="domain" description="BSD" evidence="8">
    <location>
        <begin position="210"/>
        <end position="262"/>
    </location>
</feature>
<dbReference type="CDD" id="cd13229">
    <property type="entry name" value="PH_TFIIH"/>
    <property type="match status" value="1"/>
</dbReference>
<evidence type="ECO:0000256" key="3">
    <source>
        <dbReference type="ARBA" id="ARBA00022737"/>
    </source>
</evidence>
<evidence type="ECO:0000256" key="1">
    <source>
        <dbReference type="ARBA" id="ARBA00004123"/>
    </source>
</evidence>
<dbReference type="AlphaFoldDB" id="A0A183SH54"/>
<dbReference type="GO" id="GO:0006289">
    <property type="term" value="P:nucleotide-excision repair"/>
    <property type="evidence" value="ECO:0007669"/>
    <property type="project" value="InterPro"/>
</dbReference>
<evidence type="ECO:0000256" key="5">
    <source>
        <dbReference type="ARBA" id="ARBA00023163"/>
    </source>
</evidence>
<evidence type="ECO:0000256" key="7">
    <source>
        <dbReference type="SAM" id="MobiDB-lite"/>
    </source>
</evidence>
<dbReference type="InterPro" id="IPR035925">
    <property type="entry name" value="BSD_dom_sf"/>
</dbReference>
<dbReference type="EMBL" id="UYSU01032570">
    <property type="protein sequence ID" value="VDL89937.1"/>
    <property type="molecule type" value="Genomic_DNA"/>
</dbReference>
<dbReference type="OrthoDB" id="360521at2759"/>
<dbReference type="Proteomes" id="UP000275846">
    <property type="component" value="Unassembled WGS sequence"/>
</dbReference>
<dbReference type="GO" id="GO:0006351">
    <property type="term" value="P:DNA-templated transcription"/>
    <property type="evidence" value="ECO:0007669"/>
    <property type="project" value="InterPro"/>
</dbReference>
<dbReference type="Gene3D" id="1.10.3970.10">
    <property type="entry name" value="BSD domain"/>
    <property type="match status" value="1"/>
</dbReference>
<dbReference type="InterPro" id="IPR005607">
    <property type="entry name" value="BSD_dom"/>
</dbReference>
<dbReference type="PROSITE" id="PS50858">
    <property type="entry name" value="BSD"/>
    <property type="match status" value="2"/>
</dbReference>
<dbReference type="InterPro" id="IPR013876">
    <property type="entry name" value="TFIIH_BTF_p62_N"/>
</dbReference>
<evidence type="ECO:0000256" key="4">
    <source>
        <dbReference type="ARBA" id="ARBA00023015"/>
    </source>
</evidence>
<keyword evidence="5" id="KW-0804">Transcription</keyword>
<dbReference type="PANTHER" id="PTHR12856">
    <property type="entry name" value="TRANSCRIPTION INITIATION FACTOR IIH-RELATED"/>
    <property type="match status" value="1"/>
</dbReference>
<dbReference type="Gene3D" id="2.30.29.30">
    <property type="entry name" value="Pleckstrin-homology domain (PH domain)/Phosphotyrosine-binding domain (PTB)"/>
    <property type="match status" value="1"/>
</dbReference>
<feature type="compositionally biased region" description="Polar residues" evidence="7">
    <location>
        <begin position="537"/>
        <end position="557"/>
    </location>
</feature>
<dbReference type="InterPro" id="IPR011993">
    <property type="entry name" value="PH-like_dom_sf"/>
</dbReference>
<gene>
    <name evidence="9" type="ORF">SSLN_LOCUS3552</name>
</gene>
<feature type="compositionally biased region" description="Polar residues" evidence="7">
    <location>
        <begin position="154"/>
        <end position="174"/>
    </location>
</feature>